<comment type="caution">
    <text evidence="2">The sequence shown here is derived from an EMBL/GenBank/DDBJ whole genome shotgun (WGS) entry which is preliminary data.</text>
</comment>
<name>A0A0T6LZK2_WENVI</name>
<evidence type="ECO:0000313" key="3">
    <source>
        <dbReference type="Proteomes" id="UP000050867"/>
    </source>
</evidence>
<accession>A0A0T6LZK2</accession>
<dbReference type="Proteomes" id="UP000050867">
    <property type="component" value="Unassembled WGS sequence"/>
</dbReference>
<dbReference type="AlphaFoldDB" id="A0A0T6LZK2"/>
<evidence type="ECO:0000313" key="2">
    <source>
        <dbReference type="EMBL" id="KRV51445.1"/>
    </source>
</evidence>
<sequence>MVGAGCRRRHRRRRAGRGAVATALAGVGCAVGTVRVAEVEVMMPVNGVVGAPALAERGAGRRPATPCGAAEAPNDTSRKGTTPPGVPGQGRRPSFPTAEGRMRAPRMAGGEVRGAAELMVRSPALAAISALPWPAGGISVRGPTAAGAAAWPVVSSTVAPEGASVPLAAAVTAGRGPASEVIGATEEAGGGPASTASSVSWCSMIPWRNAISPTRARSAPSTITQEPPSRTVSSPCAASRRARCSARGLRTTTRGCSPVPVNSPTGWSATNRPRSIRTT</sequence>
<feature type="region of interest" description="Disordered" evidence="1">
    <location>
        <begin position="57"/>
        <end position="101"/>
    </location>
</feature>
<feature type="compositionally biased region" description="Polar residues" evidence="1">
    <location>
        <begin position="219"/>
        <end position="232"/>
    </location>
</feature>
<feature type="region of interest" description="Disordered" evidence="1">
    <location>
        <begin position="214"/>
        <end position="279"/>
    </location>
</feature>
<protein>
    <submittedName>
        <fullName evidence="2">Uncharacterized protein</fullName>
    </submittedName>
</protein>
<gene>
    <name evidence="2" type="ORF">AQ490_01430</name>
</gene>
<dbReference type="EMBL" id="LLZU01000001">
    <property type="protein sequence ID" value="KRV51445.1"/>
    <property type="molecule type" value="Genomic_DNA"/>
</dbReference>
<dbReference type="STRING" id="76728.AQ490_01430"/>
<evidence type="ECO:0000256" key="1">
    <source>
        <dbReference type="SAM" id="MobiDB-lite"/>
    </source>
</evidence>
<organism evidence="2 3">
    <name type="scientific">Wenjunlia vitaminophila</name>
    <name type="common">Streptomyces vitaminophilus</name>
    <dbReference type="NCBI Taxonomy" id="76728"/>
    <lineage>
        <taxon>Bacteria</taxon>
        <taxon>Bacillati</taxon>
        <taxon>Actinomycetota</taxon>
        <taxon>Actinomycetes</taxon>
        <taxon>Kitasatosporales</taxon>
        <taxon>Streptomycetaceae</taxon>
        <taxon>Wenjunlia</taxon>
    </lineage>
</organism>
<dbReference type="PROSITE" id="PS51257">
    <property type="entry name" value="PROKAR_LIPOPROTEIN"/>
    <property type="match status" value="1"/>
</dbReference>
<keyword evidence="3" id="KW-1185">Reference proteome</keyword>
<feature type="compositionally biased region" description="Polar residues" evidence="1">
    <location>
        <begin position="250"/>
        <end position="279"/>
    </location>
</feature>
<proteinExistence type="predicted"/>
<reference evidence="2 3" key="1">
    <citation type="submission" date="2015-10" db="EMBL/GenBank/DDBJ databases">
        <title>Draft genome sequence of pyrrolomycin-producing Streptomyces vitaminophilus.</title>
        <authorList>
            <person name="Graham D.E."/>
            <person name="Mahan K.M."/>
            <person name="Klingeman D.M."/>
            <person name="Hettich R.L."/>
            <person name="Parry R.J."/>
        </authorList>
    </citation>
    <scope>NUCLEOTIDE SEQUENCE [LARGE SCALE GENOMIC DNA]</scope>
    <source>
        <strain evidence="2 3">ATCC 31673</strain>
    </source>
</reference>